<accession>A0ABT6Y340</accession>
<sequence>MKKTQKKSEEKPKRSFSPAQKAAQKKVKQVNLEAVKSIYEAGKAGKPMPTWGKTLKAASKKVYNK</sequence>
<reference evidence="2 3" key="1">
    <citation type="submission" date="2023-05" db="EMBL/GenBank/DDBJ databases">
        <title>Novel species of genus Flectobacillus isolated from stream in China.</title>
        <authorList>
            <person name="Lu H."/>
        </authorList>
    </citation>
    <scope>NUCLEOTIDE SEQUENCE [LARGE SCALE GENOMIC DNA]</scope>
    <source>
        <strain evidence="2 3">KCTC 42575</strain>
    </source>
</reference>
<gene>
    <name evidence="2" type="ORF">QM524_01845</name>
</gene>
<feature type="compositionally biased region" description="Basic and acidic residues" evidence="1">
    <location>
        <begin position="1"/>
        <end position="13"/>
    </location>
</feature>
<dbReference type="RefSeq" id="WP_283343217.1">
    <property type="nucleotide sequence ID" value="NZ_JASHIF010000002.1"/>
</dbReference>
<organism evidence="2 3">
    <name type="scientific">Flectobacillus roseus</name>
    <dbReference type="NCBI Taxonomy" id="502259"/>
    <lineage>
        <taxon>Bacteria</taxon>
        <taxon>Pseudomonadati</taxon>
        <taxon>Bacteroidota</taxon>
        <taxon>Cytophagia</taxon>
        <taxon>Cytophagales</taxon>
        <taxon>Flectobacillaceae</taxon>
        <taxon>Flectobacillus</taxon>
    </lineage>
</organism>
<comment type="caution">
    <text evidence="2">The sequence shown here is derived from an EMBL/GenBank/DDBJ whole genome shotgun (WGS) entry which is preliminary data.</text>
</comment>
<name>A0ABT6Y340_9BACT</name>
<evidence type="ECO:0000256" key="1">
    <source>
        <dbReference type="SAM" id="MobiDB-lite"/>
    </source>
</evidence>
<feature type="region of interest" description="Disordered" evidence="1">
    <location>
        <begin position="1"/>
        <end position="28"/>
    </location>
</feature>
<keyword evidence="3" id="KW-1185">Reference proteome</keyword>
<proteinExistence type="predicted"/>
<evidence type="ECO:0000313" key="2">
    <source>
        <dbReference type="EMBL" id="MDI9857941.1"/>
    </source>
</evidence>
<evidence type="ECO:0000313" key="3">
    <source>
        <dbReference type="Proteomes" id="UP001236507"/>
    </source>
</evidence>
<protein>
    <submittedName>
        <fullName evidence="2">Uncharacterized protein</fullName>
    </submittedName>
</protein>
<dbReference type="Proteomes" id="UP001236507">
    <property type="component" value="Unassembled WGS sequence"/>
</dbReference>
<dbReference type="EMBL" id="JASHIF010000002">
    <property type="protein sequence ID" value="MDI9857941.1"/>
    <property type="molecule type" value="Genomic_DNA"/>
</dbReference>